<comment type="caution">
    <text evidence="2">The sequence shown here is derived from an EMBL/GenBank/DDBJ whole genome shotgun (WGS) entry which is preliminary data.</text>
</comment>
<evidence type="ECO:0000313" key="2">
    <source>
        <dbReference type="EMBL" id="CAH0525507.1"/>
    </source>
</evidence>
<dbReference type="SUPFAM" id="SSF52833">
    <property type="entry name" value="Thioredoxin-like"/>
    <property type="match status" value="1"/>
</dbReference>
<dbReference type="InterPro" id="IPR013766">
    <property type="entry name" value="Thioredoxin_domain"/>
</dbReference>
<gene>
    <name evidence="2" type="ORF">VHP8226_01032</name>
</gene>
<keyword evidence="3" id="KW-1185">Reference proteome</keyword>
<protein>
    <recommendedName>
        <fullName evidence="1">Thioredoxin domain-containing protein</fullName>
    </recommendedName>
</protein>
<dbReference type="Gene3D" id="3.40.30.10">
    <property type="entry name" value="Glutaredoxin"/>
    <property type="match status" value="1"/>
</dbReference>
<dbReference type="EMBL" id="CAKLCM010000002">
    <property type="protein sequence ID" value="CAH0525507.1"/>
    <property type="molecule type" value="Genomic_DNA"/>
</dbReference>
<sequence>MIKAIALLVLAILAGCSEPETKSFESEMTMFYSEQCRPCHTMKGFIDDFSEKHNIDVQYIEVETNRELVKEHNISATPTIFVEDNKVSFEQVASFEELETLLLQMRSTK</sequence>
<dbReference type="PROSITE" id="PS51257">
    <property type="entry name" value="PROKAR_LIPOPROTEIN"/>
    <property type="match status" value="1"/>
</dbReference>
<dbReference type="Proteomes" id="UP000838160">
    <property type="component" value="Unassembled WGS sequence"/>
</dbReference>
<dbReference type="Pfam" id="PF00085">
    <property type="entry name" value="Thioredoxin"/>
    <property type="match status" value="1"/>
</dbReference>
<reference evidence="2" key="1">
    <citation type="submission" date="2021-12" db="EMBL/GenBank/DDBJ databases">
        <authorList>
            <person name="Rodrigo-Torres L."/>
            <person name="Arahal R. D."/>
            <person name="Lucena T."/>
        </authorList>
    </citation>
    <scope>NUCLEOTIDE SEQUENCE</scope>
    <source>
        <strain evidence="2">CECT 8226</strain>
    </source>
</reference>
<proteinExistence type="predicted"/>
<name>A0ABN8DEJ1_9VIBR</name>
<organism evidence="2 3">
    <name type="scientific">Vibrio hippocampi</name>
    <dbReference type="NCBI Taxonomy" id="654686"/>
    <lineage>
        <taxon>Bacteria</taxon>
        <taxon>Pseudomonadati</taxon>
        <taxon>Pseudomonadota</taxon>
        <taxon>Gammaproteobacteria</taxon>
        <taxon>Vibrionales</taxon>
        <taxon>Vibrionaceae</taxon>
        <taxon>Vibrio</taxon>
    </lineage>
</organism>
<dbReference type="CDD" id="cd02947">
    <property type="entry name" value="TRX_family"/>
    <property type="match status" value="1"/>
</dbReference>
<accession>A0ABN8DEJ1</accession>
<feature type="domain" description="Thioredoxin" evidence="1">
    <location>
        <begin position="29"/>
        <end position="101"/>
    </location>
</feature>
<dbReference type="RefSeq" id="WP_237484035.1">
    <property type="nucleotide sequence ID" value="NZ_CAKLCM010000002.1"/>
</dbReference>
<dbReference type="InterPro" id="IPR036249">
    <property type="entry name" value="Thioredoxin-like_sf"/>
</dbReference>
<evidence type="ECO:0000313" key="3">
    <source>
        <dbReference type="Proteomes" id="UP000838160"/>
    </source>
</evidence>
<evidence type="ECO:0000259" key="1">
    <source>
        <dbReference type="Pfam" id="PF00085"/>
    </source>
</evidence>